<dbReference type="GO" id="GO:0004563">
    <property type="term" value="F:beta-N-acetylhexosaminidase activity"/>
    <property type="evidence" value="ECO:0007669"/>
    <property type="project" value="UniProtKB-EC"/>
</dbReference>
<organism evidence="6 7">
    <name type="scientific">Papaver somniferum</name>
    <name type="common">Opium poppy</name>
    <dbReference type="NCBI Taxonomy" id="3469"/>
    <lineage>
        <taxon>Eukaryota</taxon>
        <taxon>Viridiplantae</taxon>
        <taxon>Streptophyta</taxon>
        <taxon>Embryophyta</taxon>
        <taxon>Tracheophyta</taxon>
        <taxon>Spermatophyta</taxon>
        <taxon>Magnoliopsida</taxon>
        <taxon>Ranunculales</taxon>
        <taxon>Papaveraceae</taxon>
        <taxon>Papaveroideae</taxon>
        <taxon>Papaver</taxon>
    </lineage>
</organism>
<sequence length="72" mass="7926">MWGKKSTHTVQKMVGIGFQNGVRVLPKINMSGHTGSWVEAYPEIVTCANMFWQPAGTAWEECLASEPALMVS</sequence>
<keyword evidence="4" id="KW-0378">Hydrolase</keyword>
<dbReference type="Gene3D" id="3.20.20.80">
    <property type="entry name" value="Glycosidases"/>
    <property type="match status" value="1"/>
</dbReference>
<dbReference type="GO" id="GO:0005975">
    <property type="term" value="P:carbohydrate metabolic process"/>
    <property type="evidence" value="ECO:0007669"/>
    <property type="project" value="InterPro"/>
</dbReference>
<comment type="catalytic activity">
    <reaction evidence="1">
        <text>Hydrolysis of terminal non-reducing N-acetyl-D-hexosamine residues in N-acetyl-beta-D-hexosaminides.</text>
        <dbReference type="EC" id="3.2.1.52"/>
    </reaction>
</comment>
<evidence type="ECO:0000313" key="6">
    <source>
        <dbReference type="EMBL" id="RZC77704.1"/>
    </source>
</evidence>
<dbReference type="STRING" id="3469.A0A4Y7KWK0"/>
<dbReference type="Gramene" id="RZC77704">
    <property type="protein sequence ID" value="RZC77704"/>
    <property type="gene ID" value="C5167_001893"/>
</dbReference>
<proteinExistence type="inferred from homology"/>
<name>A0A4Y7KWK0_PAPSO</name>
<evidence type="ECO:0000313" key="7">
    <source>
        <dbReference type="Proteomes" id="UP000316621"/>
    </source>
</evidence>
<dbReference type="Pfam" id="PF00728">
    <property type="entry name" value="Glyco_hydro_20"/>
    <property type="match status" value="1"/>
</dbReference>
<accession>A0A4Y7KWK0</accession>
<evidence type="ECO:0000259" key="5">
    <source>
        <dbReference type="Pfam" id="PF00728"/>
    </source>
</evidence>
<protein>
    <recommendedName>
        <fullName evidence="3">beta-N-acetylhexosaminidase</fullName>
        <ecNumber evidence="3">3.2.1.52</ecNumber>
    </recommendedName>
</protein>
<dbReference type="EC" id="3.2.1.52" evidence="3"/>
<evidence type="ECO:0000256" key="4">
    <source>
        <dbReference type="ARBA" id="ARBA00022801"/>
    </source>
</evidence>
<dbReference type="EMBL" id="CM010723">
    <property type="protein sequence ID" value="RZC77704.1"/>
    <property type="molecule type" value="Genomic_DNA"/>
</dbReference>
<gene>
    <name evidence="6" type="ORF">C5167_001893</name>
</gene>
<dbReference type="InterPro" id="IPR017853">
    <property type="entry name" value="GH"/>
</dbReference>
<evidence type="ECO:0000256" key="1">
    <source>
        <dbReference type="ARBA" id="ARBA00001231"/>
    </source>
</evidence>
<dbReference type="InterPro" id="IPR015883">
    <property type="entry name" value="Glyco_hydro_20_cat"/>
</dbReference>
<comment type="similarity">
    <text evidence="2">Belongs to the glycosyl hydrolase 20 family.</text>
</comment>
<keyword evidence="7" id="KW-1185">Reference proteome</keyword>
<reference evidence="6 7" key="1">
    <citation type="journal article" date="2018" name="Science">
        <title>The opium poppy genome and morphinan production.</title>
        <authorList>
            <person name="Guo L."/>
            <person name="Winzer T."/>
            <person name="Yang X."/>
            <person name="Li Y."/>
            <person name="Ning Z."/>
            <person name="He Z."/>
            <person name="Teodor R."/>
            <person name="Lu Y."/>
            <person name="Bowser T.A."/>
            <person name="Graham I.A."/>
            <person name="Ye K."/>
        </authorList>
    </citation>
    <scope>NUCLEOTIDE SEQUENCE [LARGE SCALE GENOMIC DNA]</scope>
    <source>
        <strain evidence="7">cv. HN1</strain>
        <tissue evidence="6">Leaves</tissue>
    </source>
</reference>
<dbReference type="SUPFAM" id="SSF51445">
    <property type="entry name" value="(Trans)glycosidases"/>
    <property type="match status" value="1"/>
</dbReference>
<dbReference type="AlphaFoldDB" id="A0A4Y7KWK0"/>
<evidence type="ECO:0000256" key="2">
    <source>
        <dbReference type="ARBA" id="ARBA00006285"/>
    </source>
</evidence>
<feature type="domain" description="Glycoside hydrolase family 20 catalytic" evidence="5">
    <location>
        <begin position="8"/>
        <end position="55"/>
    </location>
</feature>
<dbReference type="Proteomes" id="UP000316621">
    <property type="component" value="Chromosome 9"/>
</dbReference>
<evidence type="ECO:0000256" key="3">
    <source>
        <dbReference type="ARBA" id="ARBA00012663"/>
    </source>
</evidence>